<reference evidence="3" key="1">
    <citation type="submission" date="2023-03" db="EMBL/GenBank/DDBJ databases">
        <authorList>
            <person name="Steffen K."/>
            <person name="Cardenas P."/>
        </authorList>
    </citation>
    <scope>NUCLEOTIDE SEQUENCE</scope>
</reference>
<name>A0AA35TS74_GEOBA</name>
<keyword evidence="4" id="KW-1185">Reference proteome</keyword>
<accession>A0AA35TS74</accession>
<dbReference type="GO" id="GO:0006508">
    <property type="term" value="P:proteolysis"/>
    <property type="evidence" value="ECO:0007669"/>
    <property type="project" value="InterPro"/>
</dbReference>
<evidence type="ECO:0000313" key="4">
    <source>
        <dbReference type="Proteomes" id="UP001174909"/>
    </source>
</evidence>
<dbReference type="Proteomes" id="UP001174909">
    <property type="component" value="Unassembled WGS sequence"/>
</dbReference>
<gene>
    <name evidence="3" type="ORF">GBAR_LOCUS29239</name>
</gene>
<dbReference type="GO" id="GO:0004222">
    <property type="term" value="F:metalloendopeptidase activity"/>
    <property type="evidence" value="ECO:0007669"/>
    <property type="project" value="InterPro"/>
</dbReference>
<feature type="region of interest" description="Disordered" evidence="1">
    <location>
        <begin position="127"/>
        <end position="164"/>
    </location>
</feature>
<dbReference type="Gene3D" id="3.40.390.10">
    <property type="entry name" value="Collagenase (Catalytic Domain)"/>
    <property type="match status" value="1"/>
</dbReference>
<evidence type="ECO:0000313" key="3">
    <source>
        <dbReference type="EMBL" id="CAI8053480.1"/>
    </source>
</evidence>
<feature type="compositionally biased region" description="Polar residues" evidence="1">
    <location>
        <begin position="134"/>
        <end position="164"/>
    </location>
</feature>
<evidence type="ECO:0000259" key="2">
    <source>
        <dbReference type="Pfam" id="PF01400"/>
    </source>
</evidence>
<comment type="caution">
    <text evidence="3">The sequence shown here is derived from an EMBL/GenBank/DDBJ whole genome shotgun (WGS) entry which is preliminary data.</text>
</comment>
<dbReference type="Pfam" id="PF01400">
    <property type="entry name" value="Astacin"/>
    <property type="match status" value="1"/>
</dbReference>
<dbReference type="AlphaFoldDB" id="A0AA35TS74"/>
<protein>
    <recommendedName>
        <fullName evidence="2">Peptidase M12A domain-containing protein</fullName>
    </recommendedName>
</protein>
<dbReference type="EMBL" id="CASHTH010004097">
    <property type="protein sequence ID" value="CAI8053480.1"/>
    <property type="molecule type" value="Genomic_DNA"/>
</dbReference>
<dbReference type="InterPro" id="IPR001506">
    <property type="entry name" value="Peptidase_M12A"/>
</dbReference>
<dbReference type="InterPro" id="IPR024079">
    <property type="entry name" value="MetalloPept_cat_dom_sf"/>
</dbReference>
<evidence type="ECO:0000256" key="1">
    <source>
        <dbReference type="SAM" id="MobiDB-lite"/>
    </source>
</evidence>
<sequence>MFPSLCPQENIPSDQVQVWPSNIILYTMSSNLTVNARREILRVMPVWERRMCDTISFIPHHEQAEETEHFVSFVPGERCCSNHGRTEYPTHRRQKVYINENCTLDRTLVTVIGKLIGNTQRMAGISNEGAESCKGSNVTNSRSGGPEGSNNNISDTTSSGDQGS</sequence>
<feature type="domain" description="Peptidase M12A" evidence="2">
    <location>
        <begin position="19"/>
        <end position="104"/>
    </location>
</feature>
<proteinExistence type="predicted"/>
<dbReference type="SUPFAM" id="SSF55486">
    <property type="entry name" value="Metalloproteases ('zincins'), catalytic domain"/>
    <property type="match status" value="1"/>
</dbReference>
<organism evidence="3 4">
    <name type="scientific">Geodia barretti</name>
    <name type="common">Barrett's horny sponge</name>
    <dbReference type="NCBI Taxonomy" id="519541"/>
    <lineage>
        <taxon>Eukaryota</taxon>
        <taxon>Metazoa</taxon>
        <taxon>Porifera</taxon>
        <taxon>Demospongiae</taxon>
        <taxon>Heteroscleromorpha</taxon>
        <taxon>Tetractinellida</taxon>
        <taxon>Astrophorina</taxon>
        <taxon>Geodiidae</taxon>
        <taxon>Geodia</taxon>
    </lineage>
</organism>